<dbReference type="RefSeq" id="WP_135812856.1">
    <property type="nucleotide sequence ID" value="NZ_RQEV01000007.1"/>
</dbReference>
<evidence type="ECO:0000313" key="2">
    <source>
        <dbReference type="Proteomes" id="UP000297855"/>
    </source>
</evidence>
<dbReference type="Proteomes" id="UP000297855">
    <property type="component" value="Unassembled WGS sequence"/>
</dbReference>
<accession>A0A4R9GR57</accession>
<gene>
    <name evidence="1" type="ORF">EHO61_06780</name>
</gene>
<sequence>MGKKKKQGDFSGLRLNPFVGSEDFSEKDPEEMTPEELKLYLHIKKLKVRLEFERFQSSLNYTGMLFEALDRLGVKEALLAWIESQAFGPGASSEPGGGDGE</sequence>
<name>A0A4R9GR57_9LEPT</name>
<dbReference type="OrthoDB" id="330964at2"/>
<dbReference type="AlphaFoldDB" id="A0A4R9GR57"/>
<keyword evidence="2" id="KW-1185">Reference proteome</keyword>
<proteinExistence type="predicted"/>
<comment type="caution">
    <text evidence="1">The sequence shown here is derived from an EMBL/GenBank/DDBJ whole genome shotgun (WGS) entry which is preliminary data.</text>
</comment>
<protein>
    <submittedName>
        <fullName evidence="1">Uncharacterized protein</fullName>
    </submittedName>
</protein>
<dbReference type="EMBL" id="RQEV01000007">
    <property type="protein sequence ID" value="TGK20194.1"/>
    <property type="molecule type" value="Genomic_DNA"/>
</dbReference>
<organism evidence="1 2">
    <name type="scientific">Leptospira fluminis</name>
    <dbReference type="NCBI Taxonomy" id="2484979"/>
    <lineage>
        <taxon>Bacteria</taxon>
        <taxon>Pseudomonadati</taxon>
        <taxon>Spirochaetota</taxon>
        <taxon>Spirochaetia</taxon>
        <taxon>Leptospirales</taxon>
        <taxon>Leptospiraceae</taxon>
        <taxon>Leptospira</taxon>
    </lineage>
</organism>
<evidence type="ECO:0000313" key="1">
    <source>
        <dbReference type="EMBL" id="TGK20194.1"/>
    </source>
</evidence>
<reference evidence="1" key="1">
    <citation type="journal article" date="2019" name="PLoS Negl. Trop. Dis.">
        <title>Revisiting the worldwide diversity of Leptospira species in the environment.</title>
        <authorList>
            <person name="Vincent A.T."/>
            <person name="Schiettekatte O."/>
            <person name="Bourhy P."/>
            <person name="Veyrier F.J."/>
            <person name="Picardeau M."/>
        </authorList>
    </citation>
    <scope>NUCLEOTIDE SEQUENCE [LARGE SCALE GENOMIC DNA]</scope>
    <source>
        <strain evidence="1">SCS5</strain>
    </source>
</reference>